<protein>
    <submittedName>
        <fullName evidence="2">Putative signal peptide protein</fullName>
    </submittedName>
</protein>
<reference evidence="2 3" key="1">
    <citation type="submission" date="2015-08" db="EMBL/GenBank/DDBJ databases">
        <title>Next Generation Sequencing and Analysis of the Genome of Puccinia sorghi L Schw, the Causal Agent of Maize Common Rust.</title>
        <authorList>
            <person name="Rochi L."/>
            <person name="Burguener G."/>
            <person name="Darino M."/>
            <person name="Turjanski A."/>
            <person name="Kreff E."/>
            <person name="Dieguez M.J."/>
            <person name="Sacco F."/>
        </authorList>
    </citation>
    <scope>NUCLEOTIDE SEQUENCE [LARGE SCALE GENOMIC DNA]</scope>
    <source>
        <strain evidence="2 3">RO10H11247</strain>
    </source>
</reference>
<gene>
    <name evidence="2" type="ORF">VP01_1333g2</name>
</gene>
<keyword evidence="3" id="KW-1185">Reference proteome</keyword>
<feature type="signal peptide" evidence="1">
    <location>
        <begin position="1"/>
        <end position="17"/>
    </location>
</feature>
<dbReference type="Proteomes" id="UP000037035">
    <property type="component" value="Unassembled WGS sequence"/>
</dbReference>
<organism evidence="2 3">
    <name type="scientific">Puccinia sorghi</name>
    <dbReference type="NCBI Taxonomy" id="27349"/>
    <lineage>
        <taxon>Eukaryota</taxon>
        <taxon>Fungi</taxon>
        <taxon>Dikarya</taxon>
        <taxon>Basidiomycota</taxon>
        <taxon>Pucciniomycotina</taxon>
        <taxon>Pucciniomycetes</taxon>
        <taxon>Pucciniales</taxon>
        <taxon>Pucciniaceae</taxon>
        <taxon>Puccinia</taxon>
    </lineage>
</organism>
<name>A0A0L6VME3_9BASI</name>
<keyword evidence="1" id="KW-0732">Signal</keyword>
<comment type="caution">
    <text evidence="2">The sequence shown here is derived from an EMBL/GenBank/DDBJ whole genome shotgun (WGS) entry which is preliminary data.</text>
</comment>
<dbReference type="EMBL" id="LAVV01003710">
    <property type="protein sequence ID" value="KNZ61936.1"/>
    <property type="molecule type" value="Genomic_DNA"/>
</dbReference>
<evidence type="ECO:0000313" key="3">
    <source>
        <dbReference type="Proteomes" id="UP000037035"/>
    </source>
</evidence>
<evidence type="ECO:0000256" key="1">
    <source>
        <dbReference type="SAM" id="SignalP"/>
    </source>
</evidence>
<feature type="chain" id="PRO_5005568458" evidence="1">
    <location>
        <begin position="18"/>
        <end position="675"/>
    </location>
</feature>
<dbReference type="VEuPathDB" id="FungiDB:VP01_1333g2"/>
<accession>A0A0L6VME3</accession>
<proteinExistence type="predicted"/>
<sequence length="675" mass="77266">MFNLYCVIIFHLPGSHGWFLTFDAIPSWENCNEQTNFIQTSREFLRCLPKNTLHELGLPSGNSLNHQLPFASVGPYRVRFIVAKAKLHLHNFSKAKHLEIYQPTKDINNMPQGNHTTQSQNHIPSNTHRTISSTTDTASASDTHLACYSKLTYFPWQMVLEWLCQCYRRFLEQLDEDNHEMNNVGESQSSTQAHQGIIPGTSLSSAIAYIPKILSSNHVVCWLHESHIYAAKNMLKNCGNNVFDVAWIFPFPNNWASMGFRDLIEGCERIFLLGLGLSEMRYMERISKTACGWTPISTQKHGNNESRILTDERKVGHQIKQCILIARLDVGQGLSQEEKVRLHDVKNMVYYPTTKFSLEIYIIYLWNHNIRCCTRRALKVATRVFSHRVQYLMVDIKMPSPFFGENMNYDTQHQVLEIFPWLLKPWVRVSIHQLNTPSQLGPKGVRLALIANLSLGKHFLMKSPQQLNQPLHSPSGLREQSLAYFDPSTCQKQDFKYRIYNSTPFSSRIQTRQSNHCQKELEGKVFNLRLETSLLKGKIDLLPDAIGDMKQTPNVPPTTNSFSDTCCVLVVSFDILCNSTKDVFVNWLQLGLMSSCSDSVLTVLLRAVSFPCHQNLRQYFLVTGHQLQEEGFHLSLKQTQSLGESGSRSGSSFEEEKERLHHAKFNVKTCRVTCS</sequence>
<dbReference type="AlphaFoldDB" id="A0A0L6VME3"/>
<evidence type="ECO:0000313" key="2">
    <source>
        <dbReference type="EMBL" id="KNZ61936.1"/>
    </source>
</evidence>